<dbReference type="EMBL" id="CP000473">
    <property type="protein sequence ID" value="ABJ88547.1"/>
    <property type="molecule type" value="Genomic_DNA"/>
</dbReference>
<accession>Q01P73</accession>
<protein>
    <submittedName>
        <fullName evidence="1">Uncharacterized protein</fullName>
    </submittedName>
</protein>
<proteinExistence type="predicted"/>
<dbReference type="InParanoid" id="Q01P73"/>
<reference evidence="1" key="1">
    <citation type="submission" date="2006-10" db="EMBL/GenBank/DDBJ databases">
        <title>Complete sequence of Solibacter usitatus Ellin6076.</title>
        <authorList>
            <consortium name="US DOE Joint Genome Institute"/>
            <person name="Copeland A."/>
            <person name="Lucas S."/>
            <person name="Lapidus A."/>
            <person name="Barry K."/>
            <person name="Detter J.C."/>
            <person name="Glavina del Rio T."/>
            <person name="Hammon N."/>
            <person name="Israni S."/>
            <person name="Dalin E."/>
            <person name="Tice H."/>
            <person name="Pitluck S."/>
            <person name="Thompson L.S."/>
            <person name="Brettin T."/>
            <person name="Bruce D."/>
            <person name="Han C."/>
            <person name="Tapia R."/>
            <person name="Gilna P."/>
            <person name="Schmutz J."/>
            <person name="Larimer F."/>
            <person name="Land M."/>
            <person name="Hauser L."/>
            <person name="Kyrpides N."/>
            <person name="Mikhailova N."/>
            <person name="Janssen P.H."/>
            <person name="Kuske C.R."/>
            <person name="Richardson P."/>
        </authorList>
    </citation>
    <scope>NUCLEOTIDE SEQUENCE</scope>
    <source>
        <strain evidence="1">Ellin6076</strain>
    </source>
</reference>
<dbReference type="STRING" id="234267.Acid_7646"/>
<dbReference type="HOGENOM" id="CLU_1863856_0_0_0"/>
<evidence type="ECO:0000313" key="1">
    <source>
        <dbReference type="EMBL" id="ABJ88547.1"/>
    </source>
</evidence>
<organism evidence="1">
    <name type="scientific">Solibacter usitatus (strain Ellin6076)</name>
    <dbReference type="NCBI Taxonomy" id="234267"/>
    <lineage>
        <taxon>Bacteria</taxon>
        <taxon>Pseudomonadati</taxon>
        <taxon>Acidobacteriota</taxon>
        <taxon>Terriglobia</taxon>
        <taxon>Bryobacterales</taxon>
        <taxon>Solibacteraceae</taxon>
        <taxon>Candidatus Solibacter</taxon>
    </lineage>
</organism>
<gene>
    <name evidence="1" type="ordered locus">Acid_7646</name>
</gene>
<sequence length="137" mass="14179">MGGHPPGSGSPRLQVRGWTASRERLSGDGVAVDLVLNDLSQSFVRELGDSDLETLTAELARIAFDGDALALEAAEREVLASLDADSRSGAGHLLGCIDKSAFAVPGNIALRAATFCEGRTCPTPICPSSRLLRSGSG</sequence>
<dbReference type="AlphaFoldDB" id="Q01P73"/>
<dbReference type="KEGG" id="sus:Acid_7646"/>
<name>Q01P73_SOLUE</name>